<evidence type="ECO:0000256" key="1">
    <source>
        <dbReference type="SAM" id="MobiDB-lite"/>
    </source>
</evidence>
<feature type="compositionally biased region" description="Basic residues" evidence="1">
    <location>
        <begin position="1"/>
        <end position="11"/>
    </location>
</feature>
<evidence type="ECO:0000313" key="2">
    <source>
        <dbReference type="EMBL" id="ERM99790.1"/>
    </source>
</evidence>
<feature type="region of interest" description="Disordered" evidence="1">
    <location>
        <begin position="1"/>
        <end position="53"/>
    </location>
</feature>
<dbReference type="Proteomes" id="UP000017836">
    <property type="component" value="Unassembled WGS sequence"/>
</dbReference>
<evidence type="ECO:0000313" key="3">
    <source>
        <dbReference type="Proteomes" id="UP000017836"/>
    </source>
</evidence>
<dbReference type="AlphaFoldDB" id="W1NWY0"/>
<organism evidence="2 3">
    <name type="scientific">Amborella trichopoda</name>
    <dbReference type="NCBI Taxonomy" id="13333"/>
    <lineage>
        <taxon>Eukaryota</taxon>
        <taxon>Viridiplantae</taxon>
        <taxon>Streptophyta</taxon>
        <taxon>Embryophyta</taxon>
        <taxon>Tracheophyta</taxon>
        <taxon>Spermatophyta</taxon>
        <taxon>Magnoliopsida</taxon>
        <taxon>Amborellales</taxon>
        <taxon>Amborellaceae</taxon>
        <taxon>Amborella</taxon>
    </lineage>
</organism>
<dbReference type="HOGENOM" id="CLU_2500951_0_0_1"/>
<accession>W1NWY0</accession>
<dbReference type="Gramene" id="ERM99790">
    <property type="protein sequence ID" value="ERM99790"/>
    <property type="gene ID" value="AMTR_s00099p00153900"/>
</dbReference>
<reference evidence="3" key="1">
    <citation type="journal article" date="2013" name="Science">
        <title>The Amborella genome and the evolution of flowering plants.</title>
        <authorList>
            <consortium name="Amborella Genome Project"/>
        </authorList>
    </citation>
    <scope>NUCLEOTIDE SEQUENCE [LARGE SCALE GENOMIC DNA]</scope>
</reference>
<protein>
    <submittedName>
        <fullName evidence="2">Uncharacterized protein</fullName>
    </submittedName>
</protein>
<keyword evidence="3" id="KW-1185">Reference proteome</keyword>
<proteinExistence type="predicted"/>
<dbReference type="EMBL" id="KI394994">
    <property type="protein sequence ID" value="ERM99790.1"/>
    <property type="molecule type" value="Genomic_DNA"/>
</dbReference>
<gene>
    <name evidence="2" type="ORF">AMTR_s00099p00153900</name>
</gene>
<name>W1NWY0_AMBTC</name>
<sequence>MSSTKPPHHVHSMGPPAATMPLNEGGSSGSHLQRGQEGPDNPNVDAASPGGVHPAVLARGWCHNMKQEVKHYVKTCLMCLQGKIDW</sequence>